<dbReference type="Pfam" id="PF01925">
    <property type="entry name" value="TauE"/>
    <property type="match status" value="1"/>
</dbReference>
<evidence type="ECO:0000256" key="7">
    <source>
        <dbReference type="ARBA" id="ARBA00023136"/>
    </source>
</evidence>
<dbReference type="STRING" id="568899.SAMN05192534_11556"/>
<evidence type="ECO:0000256" key="5">
    <source>
        <dbReference type="ARBA" id="ARBA00022692"/>
    </source>
</evidence>
<evidence type="ECO:0000256" key="1">
    <source>
        <dbReference type="ARBA" id="ARBA00004651"/>
    </source>
</evidence>
<feature type="transmembrane region" description="Helical" evidence="8">
    <location>
        <begin position="194"/>
        <end position="212"/>
    </location>
</feature>
<dbReference type="PANTHER" id="PTHR30269:SF37">
    <property type="entry name" value="MEMBRANE TRANSPORTER PROTEIN"/>
    <property type="match status" value="1"/>
</dbReference>
<dbReference type="InterPro" id="IPR002781">
    <property type="entry name" value="TM_pro_TauE-like"/>
</dbReference>
<feature type="transmembrane region" description="Helical" evidence="8">
    <location>
        <begin position="224"/>
        <end position="242"/>
    </location>
</feature>
<feature type="transmembrane region" description="Helical" evidence="8">
    <location>
        <begin position="33"/>
        <end position="59"/>
    </location>
</feature>
<dbReference type="RefSeq" id="WP_091274319.1">
    <property type="nucleotide sequence ID" value="NZ_FNDK01000015.1"/>
</dbReference>
<sequence>MLIDLLVVSLVLFLGSFLQGASGFGFGLFAMSFLPFLFTVKDSTLLVVSLALITSLSIFMKVYKHIHIQTLLYLLAAAVVGRLGAFFILHNFGDMDVLKKLLGFVLIAMVVYIFMPKGSEEKRQKSSVLPLVLGFLGGFIGGLFVVGGPFFVFYFLIACKDKYAYTANLQAAFVVSNVVTVVMHGVSGDFNIDFIYYFLIGVVSVLLGTRFGMMWLEKLSQEHVKRIAGIIVGISGVNLILFS</sequence>
<dbReference type="PANTHER" id="PTHR30269">
    <property type="entry name" value="TRANSMEMBRANE PROTEIN YFCA"/>
    <property type="match status" value="1"/>
</dbReference>
<keyword evidence="7 8" id="KW-0472">Membrane</keyword>
<gene>
    <name evidence="9" type="ORF">SAMN05192534_11556</name>
</gene>
<protein>
    <recommendedName>
        <fullName evidence="8">Probable membrane transporter protein</fullName>
    </recommendedName>
</protein>
<evidence type="ECO:0000256" key="4">
    <source>
        <dbReference type="ARBA" id="ARBA00022475"/>
    </source>
</evidence>
<proteinExistence type="inferred from homology"/>
<dbReference type="Proteomes" id="UP000199163">
    <property type="component" value="Unassembled WGS sequence"/>
</dbReference>
<accession>A0A1G8GEH7</accession>
<evidence type="ECO:0000256" key="3">
    <source>
        <dbReference type="ARBA" id="ARBA00022448"/>
    </source>
</evidence>
<keyword evidence="4 8" id="KW-1003">Cell membrane</keyword>
<reference evidence="9 10" key="1">
    <citation type="submission" date="2016-10" db="EMBL/GenBank/DDBJ databases">
        <authorList>
            <person name="de Groot N.N."/>
        </authorList>
    </citation>
    <scope>NUCLEOTIDE SEQUENCE [LARGE SCALE GENOMIC DNA]</scope>
    <source>
        <strain evidence="9 10">DSM 21632</strain>
    </source>
</reference>
<evidence type="ECO:0000256" key="8">
    <source>
        <dbReference type="RuleBase" id="RU363041"/>
    </source>
</evidence>
<keyword evidence="6 8" id="KW-1133">Transmembrane helix</keyword>
<comment type="subcellular location">
    <subcellularLocation>
        <location evidence="1 8">Cell membrane</location>
        <topology evidence="1 8">Multi-pass membrane protein</topology>
    </subcellularLocation>
</comment>
<name>A0A1G8GEH7_9BACI</name>
<evidence type="ECO:0000313" key="10">
    <source>
        <dbReference type="Proteomes" id="UP000199163"/>
    </source>
</evidence>
<evidence type="ECO:0000256" key="2">
    <source>
        <dbReference type="ARBA" id="ARBA00009142"/>
    </source>
</evidence>
<feature type="transmembrane region" description="Helical" evidence="8">
    <location>
        <begin position="71"/>
        <end position="91"/>
    </location>
</feature>
<dbReference type="GO" id="GO:0005886">
    <property type="term" value="C:plasma membrane"/>
    <property type="evidence" value="ECO:0007669"/>
    <property type="project" value="UniProtKB-SubCell"/>
</dbReference>
<keyword evidence="5 8" id="KW-0812">Transmembrane</keyword>
<dbReference type="OrthoDB" id="2880944at2"/>
<dbReference type="EMBL" id="FNDK01000015">
    <property type="protein sequence ID" value="SDH92750.1"/>
    <property type="molecule type" value="Genomic_DNA"/>
</dbReference>
<organism evidence="9 10">
    <name type="scientific">Alteribacillus persepolensis</name>
    <dbReference type="NCBI Taxonomy" id="568899"/>
    <lineage>
        <taxon>Bacteria</taxon>
        <taxon>Bacillati</taxon>
        <taxon>Bacillota</taxon>
        <taxon>Bacilli</taxon>
        <taxon>Bacillales</taxon>
        <taxon>Bacillaceae</taxon>
        <taxon>Alteribacillus</taxon>
    </lineage>
</organism>
<evidence type="ECO:0000313" key="9">
    <source>
        <dbReference type="EMBL" id="SDH92750.1"/>
    </source>
</evidence>
<feature type="transmembrane region" description="Helical" evidence="8">
    <location>
        <begin position="163"/>
        <end position="182"/>
    </location>
</feature>
<comment type="similarity">
    <text evidence="2 8">Belongs to the 4-toluene sulfonate uptake permease (TSUP) (TC 2.A.102) family.</text>
</comment>
<feature type="transmembrane region" description="Helical" evidence="8">
    <location>
        <begin position="127"/>
        <end position="157"/>
    </location>
</feature>
<evidence type="ECO:0000256" key="6">
    <source>
        <dbReference type="ARBA" id="ARBA00022989"/>
    </source>
</evidence>
<dbReference type="InterPro" id="IPR052017">
    <property type="entry name" value="TSUP"/>
</dbReference>
<keyword evidence="10" id="KW-1185">Reference proteome</keyword>
<dbReference type="AlphaFoldDB" id="A0A1G8GEH7"/>
<feature type="transmembrane region" description="Helical" evidence="8">
    <location>
        <begin position="97"/>
        <end position="115"/>
    </location>
</feature>
<keyword evidence="3" id="KW-0813">Transport</keyword>